<evidence type="ECO:0000259" key="9">
    <source>
        <dbReference type="Pfam" id="PF01555"/>
    </source>
</evidence>
<accession>A0A381U1T8</accession>
<evidence type="ECO:0000256" key="4">
    <source>
        <dbReference type="ARBA" id="ARBA00022679"/>
    </source>
</evidence>
<reference evidence="10" key="1">
    <citation type="submission" date="2018-05" db="EMBL/GenBank/DDBJ databases">
        <authorList>
            <person name="Lanie J.A."/>
            <person name="Ng W.-L."/>
            <person name="Kazmierczak K.M."/>
            <person name="Andrzejewski T.M."/>
            <person name="Davidsen T.M."/>
            <person name="Wayne K.J."/>
            <person name="Tettelin H."/>
            <person name="Glass J.I."/>
            <person name="Rusch D."/>
            <person name="Podicherti R."/>
            <person name="Tsui H.-C.T."/>
            <person name="Winkler M.E."/>
        </authorList>
    </citation>
    <scope>NUCLEOTIDE SEQUENCE</scope>
</reference>
<evidence type="ECO:0000256" key="1">
    <source>
        <dbReference type="ARBA" id="ARBA00010203"/>
    </source>
</evidence>
<proteinExistence type="inferred from homology"/>
<dbReference type="InterPro" id="IPR002941">
    <property type="entry name" value="DNA_methylase_N4/N6"/>
</dbReference>
<dbReference type="InterPro" id="IPR029063">
    <property type="entry name" value="SAM-dependent_MTases_sf"/>
</dbReference>
<gene>
    <name evidence="10" type="ORF">METZ01_LOCUS74898</name>
</gene>
<keyword evidence="5" id="KW-0949">S-adenosyl-L-methionine</keyword>
<dbReference type="SUPFAM" id="SSF53335">
    <property type="entry name" value="S-adenosyl-L-methionine-dependent methyltransferases"/>
    <property type="match status" value="1"/>
</dbReference>
<dbReference type="InterPro" id="IPR017985">
    <property type="entry name" value="MeTrfase_CN4_CS"/>
</dbReference>
<dbReference type="AlphaFoldDB" id="A0A381U1T8"/>
<dbReference type="GO" id="GO:0015667">
    <property type="term" value="F:site-specific DNA-methyltransferase (cytosine-N4-specific) activity"/>
    <property type="evidence" value="ECO:0007669"/>
    <property type="project" value="UniProtKB-EC"/>
</dbReference>
<name>A0A381U1T8_9ZZZZ</name>
<keyword evidence="7" id="KW-0238">DNA-binding</keyword>
<protein>
    <recommendedName>
        <fullName evidence="2">site-specific DNA-methyltransferase (cytosine-N(4)-specific)</fullName>
        <ecNumber evidence="2">2.1.1.113</ecNumber>
    </recommendedName>
</protein>
<comment type="catalytic activity">
    <reaction evidence="8">
        <text>a 2'-deoxycytidine in DNA + S-adenosyl-L-methionine = an N(4)-methyl-2'-deoxycytidine in DNA + S-adenosyl-L-homocysteine + H(+)</text>
        <dbReference type="Rhea" id="RHEA:16857"/>
        <dbReference type="Rhea" id="RHEA-COMP:11369"/>
        <dbReference type="Rhea" id="RHEA-COMP:13674"/>
        <dbReference type="ChEBI" id="CHEBI:15378"/>
        <dbReference type="ChEBI" id="CHEBI:57856"/>
        <dbReference type="ChEBI" id="CHEBI:59789"/>
        <dbReference type="ChEBI" id="CHEBI:85452"/>
        <dbReference type="ChEBI" id="CHEBI:137933"/>
        <dbReference type="EC" id="2.1.1.113"/>
    </reaction>
</comment>
<dbReference type="Pfam" id="PF01555">
    <property type="entry name" value="N6_N4_Mtase"/>
    <property type="match status" value="1"/>
</dbReference>
<evidence type="ECO:0000256" key="6">
    <source>
        <dbReference type="ARBA" id="ARBA00022747"/>
    </source>
</evidence>
<keyword evidence="6" id="KW-0680">Restriction system</keyword>
<dbReference type="GO" id="GO:0032259">
    <property type="term" value="P:methylation"/>
    <property type="evidence" value="ECO:0007669"/>
    <property type="project" value="UniProtKB-KW"/>
</dbReference>
<organism evidence="10">
    <name type="scientific">marine metagenome</name>
    <dbReference type="NCBI Taxonomy" id="408172"/>
    <lineage>
        <taxon>unclassified sequences</taxon>
        <taxon>metagenomes</taxon>
        <taxon>ecological metagenomes</taxon>
    </lineage>
</organism>
<dbReference type="PRINTS" id="PR00508">
    <property type="entry name" value="S21N4MTFRASE"/>
</dbReference>
<sequence length="296" mass="33723">MPRPRLNPKPYARLRSSGRTFQFHHTDALEFLRRLPKASVDIIVTSPPYNLGVSYRSYRDALPIKEYLEWTDQWIAAATRTLTLRGSLFLNVGSTPTRPWTALDVAQTARQHLKLQNIIHWVKSIAIDRGGGARAAFDKDLAVGHYKPINSDRFVNDCHEFVFHLTPEGRTPLDRQAIGVPYQDRSNISRWQTGSDGVRCRGNTWFIPYTTIQNRKRERPHPATFPPKLPEWCIRLHGLERAGLVIDPFVGLGSTAVACAELGANFVGVEMDQSYLDDAIARTRETLKARRRRKPK</sequence>
<dbReference type="Gene3D" id="3.40.50.150">
    <property type="entry name" value="Vaccinia Virus protein VP39"/>
    <property type="match status" value="1"/>
</dbReference>
<dbReference type="PROSITE" id="PS00093">
    <property type="entry name" value="N4_MTASE"/>
    <property type="match status" value="1"/>
</dbReference>
<keyword evidence="3" id="KW-0489">Methyltransferase</keyword>
<evidence type="ECO:0000256" key="7">
    <source>
        <dbReference type="ARBA" id="ARBA00023125"/>
    </source>
</evidence>
<evidence type="ECO:0000313" key="10">
    <source>
        <dbReference type="EMBL" id="SVA22044.1"/>
    </source>
</evidence>
<keyword evidence="4" id="KW-0808">Transferase</keyword>
<dbReference type="GO" id="GO:0003677">
    <property type="term" value="F:DNA binding"/>
    <property type="evidence" value="ECO:0007669"/>
    <property type="project" value="UniProtKB-KW"/>
</dbReference>
<dbReference type="EC" id="2.1.1.113" evidence="2"/>
<evidence type="ECO:0000256" key="3">
    <source>
        <dbReference type="ARBA" id="ARBA00022603"/>
    </source>
</evidence>
<dbReference type="GO" id="GO:0009307">
    <property type="term" value="P:DNA restriction-modification system"/>
    <property type="evidence" value="ECO:0007669"/>
    <property type="project" value="UniProtKB-KW"/>
</dbReference>
<comment type="similarity">
    <text evidence="1">Belongs to the N(4)/N(6)-methyltransferase family. N(4) subfamily.</text>
</comment>
<feature type="domain" description="DNA methylase N-4/N-6" evidence="9">
    <location>
        <begin position="40"/>
        <end position="279"/>
    </location>
</feature>
<dbReference type="GO" id="GO:0008170">
    <property type="term" value="F:N-methyltransferase activity"/>
    <property type="evidence" value="ECO:0007669"/>
    <property type="project" value="InterPro"/>
</dbReference>
<evidence type="ECO:0000256" key="8">
    <source>
        <dbReference type="ARBA" id="ARBA00049120"/>
    </source>
</evidence>
<dbReference type="InterPro" id="IPR001091">
    <property type="entry name" value="RM_Methyltransferase"/>
</dbReference>
<evidence type="ECO:0000256" key="2">
    <source>
        <dbReference type="ARBA" id="ARBA00012185"/>
    </source>
</evidence>
<dbReference type="EMBL" id="UINC01005552">
    <property type="protein sequence ID" value="SVA22044.1"/>
    <property type="molecule type" value="Genomic_DNA"/>
</dbReference>
<evidence type="ECO:0000256" key="5">
    <source>
        <dbReference type="ARBA" id="ARBA00022691"/>
    </source>
</evidence>